<dbReference type="EMBL" id="OU898276">
    <property type="protein sequence ID" value="CAG9827844.1"/>
    <property type="molecule type" value="Genomic_DNA"/>
</dbReference>
<dbReference type="AlphaFoldDB" id="A0A9N9SRA6"/>
<sequence length="77" mass="9418">MSVLLYGCETWKVTNTLTDKLQVFVNKCLRKIVRIYHQWPNTIRNEDLLHLTEQKRLQNEIKSRKWGWIGHKLRKNR</sequence>
<gene>
    <name evidence="1" type="ORF">DIABBA_LOCUS1811</name>
</gene>
<evidence type="ECO:0000313" key="1">
    <source>
        <dbReference type="EMBL" id="CAG9827844.1"/>
    </source>
</evidence>
<organism evidence="1 2">
    <name type="scientific">Diabrotica balteata</name>
    <name type="common">Banded cucumber beetle</name>
    <dbReference type="NCBI Taxonomy" id="107213"/>
    <lineage>
        <taxon>Eukaryota</taxon>
        <taxon>Metazoa</taxon>
        <taxon>Ecdysozoa</taxon>
        <taxon>Arthropoda</taxon>
        <taxon>Hexapoda</taxon>
        <taxon>Insecta</taxon>
        <taxon>Pterygota</taxon>
        <taxon>Neoptera</taxon>
        <taxon>Endopterygota</taxon>
        <taxon>Coleoptera</taxon>
        <taxon>Polyphaga</taxon>
        <taxon>Cucujiformia</taxon>
        <taxon>Chrysomeloidea</taxon>
        <taxon>Chrysomelidae</taxon>
        <taxon>Galerucinae</taxon>
        <taxon>Diabroticina</taxon>
        <taxon>Diabroticites</taxon>
        <taxon>Diabrotica</taxon>
    </lineage>
</organism>
<dbReference type="OrthoDB" id="6764777at2759"/>
<protein>
    <recommendedName>
        <fullName evidence="3">Endonuclease-reverse transcriptase</fullName>
    </recommendedName>
</protein>
<evidence type="ECO:0000313" key="2">
    <source>
        <dbReference type="Proteomes" id="UP001153709"/>
    </source>
</evidence>
<dbReference type="Proteomes" id="UP001153709">
    <property type="component" value="Chromosome 1"/>
</dbReference>
<keyword evidence="2" id="KW-1185">Reference proteome</keyword>
<accession>A0A9N9SRA6</accession>
<name>A0A9N9SRA6_DIABA</name>
<reference evidence="1" key="1">
    <citation type="submission" date="2022-01" db="EMBL/GenBank/DDBJ databases">
        <authorList>
            <person name="King R."/>
        </authorList>
    </citation>
    <scope>NUCLEOTIDE SEQUENCE</scope>
</reference>
<evidence type="ECO:0008006" key="3">
    <source>
        <dbReference type="Google" id="ProtNLM"/>
    </source>
</evidence>
<proteinExistence type="predicted"/>